<dbReference type="InterPro" id="IPR022430">
    <property type="entry name" value="CHP03684"/>
</dbReference>
<dbReference type="InterPro" id="IPR015266">
    <property type="entry name" value="DUF1947"/>
</dbReference>
<dbReference type="NCBIfam" id="TIGR00451">
    <property type="entry name" value="unchar_dom_2"/>
    <property type="match status" value="1"/>
</dbReference>
<dbReference type="GO" id="GO:0003723">
    <property type="term" value="F:RNA binding"/>
    <property type="evidence" value="ECO:0007669"/>
    <property type="project" value="InterPro"/>
</dbReference>
<name>A0A0N7JCW1_9CREN</name>
<dbReference type="Proteomes" id="UP000058613">
    <property type="component" value="Chromosome"/>
</dbReference>
<dbReference type="SUPFAM" id="SSF88697">
    <property type="entry name" value="PUA domain-like"/>
    <property type="match status" value="1"/>
</dbReference>
<dbReference type="PANTHER" id="PTHR22798">
    <property type="entry name" value="MCT-1 PROTEIN"/>
    <property type="match status" value="1"/>
</dbReference>
<feature type="domain" description="PUA" evidence="1">
    <location>
        <begin position="73"/>
        <end position="148"/>
    </location>
</feature>
<dbReference type="InterPro" id="IPR036974">
    <property type="entry name" value="PUA_sf"/>
</dbReference>
<dbReference type="PIRSF" id="PIRSF005067">
    <property type="entry name" value="Tma_RNA-bind_prd"/>
    <property type="match status" value="1"/>
</dbReference>
<dbReference type="KEGG" id="pdl:Pyrde_0447"/>
<evidence type="ECO:0000313" key="2">
    <source>
        <dbReference type="EMBL" id="ALL00497.1"/>
    </source>
</evidence>
<dbReference type="InterPro" id="IPR002478">
    <property type="entry name" value="PUA"/>
</dbReference>
<dbReference type="PANTHER" id="PTHR22798:SF0">
    <property type="entry name" value="MALIGNANT T-CELL-AMPLIFIED SEQUENCE 1"/>
    <property type="match status" value="1"/>
</dbReference>
<dbReference type="AlphaFoldDB" id="A0A0N7JCW1"/>
<dbReference type="STRING" id="1273541.Pyrde_0447"/>
<dbReference type="InterPro" id="IPR015947">
    <property type="entry name" value="PUA-like_sf"/>
</dbReference>
<dbReference type="Pfam" id="PF01472">
    <property type="entry name" value="PUA"/>
    <property type="match status" value="1"/>
</dbReference>
<dbReference type="PROSITE" id="PS50890">
    <property type="entry name" value="PUA"/>
    <property type="match status" value="1"/>
</dbReference>
<organism evidence="2 3">
    <name type="scientific">Pyrodictium delaneyi</name>
    <dbReference type="NCBI Taxonomy" id="1273541"/>
    <lineage>
        <taxon>Archaea</taxon>
        <taxon>Thermoproteota</taxon>
        <taxon>Thermoprotei</taxon>
        <taxon>Desulfurococcales</taxon>
        <taxon>Pyrodictiaceae</taxon>
        <taxon>Pyrodictium</taxon>
    </lineage>
</organism>
<protein>
    <submittedName>
        <fullName evidence="2">RNA-binding protein, containing PUA domain</fullName>
    </submittedName>
</protein>
<proteinExistence type="predicted"/>
<dbReference type="Gene3D" id="2.30.130.10">
    <property type="entry name" value="PUA domain"/>
    <property type="match status" value="1"/>
</dbReference>
<sequence>MLSKKDRKKLSRRLSELYPKLNLSNVDHIEVTVDDDIEIYIFDGVPAFIKLGEELFVPHLKYLLRYGYKEWLPYIVVDKGAVKPISRGADLMRPGIVEIPVDFDKGSIVVIVEPTRRLPLAIHHTLYNSSEIKTMEKGRVTKKLHNLGDRFWKFSEIL</sequence>
<evidence type="ECO:0000313" key="3">
    <source>
        <dbReference type="Proteomes" id="UP000058613"/>
    </source>
</evidence>
<gene>
    <name evidence="2" type="ORF">Pyrde_0447</name>
</gene>
<dbReference type="InterPro" id="IPR004521">
    <property type="entry name" value="Uncharacterised_CHP00451"/>
</dbReference>
<dbReference type="EMBL" id="CP013011">
    <property type="protein sequence ID" value="ALL00497.1"/>
    <property type="molecule type" value="Genomic_DNA"/>
</dbReference>
<dbReference type="InterPro" id="IPR016437">
    <property type="entry name" value="MCT-1/Tma20"/>
</dbReference>
<dbReference type="Pfam" id="PF09183">
    <property type="entry name" value="DUF1947"/>
    <property type="match status" value="1"/>
</dbReference>
<dbReference type="NCBIfam" id="TIGR03684">
    <property type="entry name" value="arCOG00985"/>
    <property type="match status" value="1"/>
</dbReference>
<dbReference type="SMART" id="SM00359">
    <property type="entry name" value="PUA"/>
    <property type="match status" value="1"/>
</dbReference>
<evidence type="ECO:0000259" key="1">
    <source>
        <dbReference type="SMART" id="SM00359"/>
    </source>
</evidence>
<dbReference type="Gene3D" id="3.10.450.120">
    <property type="entry name" value="Pre-PUA domain, domain 1"/>
    <property type="match status" value="1"/>
</dbReference>
<reference evidence="2 3" key="1">
    <citation type="submission" date="2015-10" db="EMBL/GenBank/DDBJ databases">
        <title>Complete genome sequence of hyperthermophilic archaeon Pyrodictium delaneyi Su06.</title>
        <authorList>
            <person name="Jung J.-H."/>
            <person name="Lin J."/>
            <person name="Holden J.F."/>
            <person name="Park C.-S."/>
        </authorList>
    </citation>
    <scope>NUCLEOTIDE SEQUENCE [LARGE SCALE GENOMIC DNA]</scope>
    <source>
        <strain evidence="2 3">Su06</strain>
    </source>
</reference>
<accession>A0A0N7JCW1</accession>
<dbReference type="GO" id="GO:0001731">
    <property type="term" value="P:formation of translation preinitiation complex"/>
    <property type="evidence" value="ECO:0007669"/>
    <property type="project" value="TreeGrafter"/>
</dbReference>